<evidence type="ECO:0000259" key="5">
    <source>
        <dbReference type="Pfam" id="PF01494"/>
    </source>
</evidence>
<dbReference type="EMBL" id="JADBEM010000001">
    <property type="protein sequence ID" value="MBE1606907.1"/>
    <property type="molecule type" value="Genomic_DNA"/>
</dbReference>
<dbReference type="InterPro" id="IPR002938">
    <property type="entry name" value="FAD-bd"/>
</dbReference>
<protein>
    <submittedName>
        <fullName evidence="6">2-polyprenyl-6-methoxyphenol hydroxylase-like FAD-dependent oxidoreductase</fullName>
    </submittedName>
</protein>
<dbReference type="Gene3D" id="3.40.30.120">
    <property type="match status" value="1"/>
</dbReference>
<accession>A0A927MV76</accession>
<keyword evidence="7" id="KW-1185">Reference proteome</keyword>
<dbReference type="Proteomes" id="UP000638648">
    <property type="component" value="Unassembled WGS sequence"/>
</dbReference>
<dbReference type="PANTHER" id="PTHR43004">
    <property type="entry name" value="TRK SYSTEM POTASSIUM UPTAKE PROTEIN"/>
    <property type="match status" value="1"/>
</dbReference>
<evidence type="ECO:0000313" key="6">
    <source>
        <dbReference type="EMBL" id="MBE1606907.1"/>
    </source>
</evidence>
<feature type="region of interest" description="Disordered" evidence="4">
    <location>
        <begin position="351"/>
        <end position="370"/>
    </location>
</feature>
<comment type="caution">
    <text evidence="6">The sequence shown here is derived from an EMBL/GenBank/DDBJ whole genome shotgun (WGS) entry which is preliminary data.</text>
</comment>
<evidence type="ECO:0000313" key="7">
    <source>
        <dbReference type="Proteomes" id="UP000638648"/>
    </source>
</evidence>
<gene>
    <name evidence="6" type="ORF">HEB94_003755</name>
</gene>
<dbReference type="AlphaFoldDB" id="A0A927MV76"/>
<sequence>MVDTQGAVGCEVLVLGAGPTGLTAALDLVRRGIDVRIVDPAFSAPMRSPSRGLGPRSLEIFDDLGVVDELLRFGSLGQGLRMYAGRREVTHLPAGSDRSSRRRRAGRRYSRSLAIATRQVERVLRESLAAGGVKVEVGLDVRAWEQDDSGVTVRMAPEDGGSGELRVRAAYVVLADVPATTLPATGAPGTTALTTANGSASSGPAVYVGEVRVDGLPREDTLHVWTEGIMLAPLPAEDTWWFRADGVPDASHRAPTLTQCQELFQQRTGRDDVRIVGTQFLTAYPARYDADLGSASYRQGRVFLAGDAVGDRSLPRGVDAGIQDAYNLGWKLAAAIRAGEDVVLDSYEPERQAHEAGSSGSGPSASYPRHRPRLPLGARRWGRRWYAELGGQAQLDLHYRGSGLSQELGGKRVLLRAGDRVPDIRLWSVRAAREIRLFEILRGTHWTALGLGSVAAEAVAAVVRRFGSGVQGEVIGGGSVGSAIPGVTLLDSHGEARHTLGSRGGSVLLVRPDGYLGLRAGGRPEVIAAYLEGMVAEEL</sequence>
<evidence type="ECO:0000256" key="4">
    <source>
        <dbReference type="SAM" id="MobiDB-lite"/>
    </source>
</evidence>
<dbReference type="GO" id="GO:0016709">
    <property type="term" value="F:oxidoreductase activity, acting on paired donors, with incorporation or reduction of molecular oxygen, NAD(P)H as one donor, and incorporation of one atom of oxygen"/>
    <property type="evidence" value="ECO:0007669"/>
    <property type="project" value="UniProtKB-ARBA"/>
</dbReference>
<evidence type="ECO:0000256" key="2">
    <source>
        <dbReference type="ARBA" id="ARBA00022630"/>
    </source>
</evidence>
<feature type="domain" description="FAD-binding" evidence="5">
    <location>
        <begin position="10"/>
        <end position="354"/>
    </location>
</feature>
<proteinExistence type="predicted"/>
<dbReference type="RefSeq" id="WP_192750951.1">
    <property type="nucleotide sequence ID" value="NZ_BAABJL010000109.1"/>
</dbReference>
<evidence type="ECO:0000256" key="1">
    <source>
        <dbReference type="ARBA" id="ARBA00001974"/>
    </source>
</evidence>
<reference evidence="6" key="1">
    <citation type="submission" date="2020-10" db="EMBL/GenBank/DDBJ databases">
        <title>Sequencing the genomes of 1000 actinobacteria strains.</title>
        <authorList>
            <person name="Klenk H.-P."/>
        </authorList>
    </citation>
    <scope>NUCLEOTIDE SEQUENCE</scope>
    <source>
        <strain evidence="6">DSM 45354</strain>
    </source>
</reference>
<organism evidence="6 7">
    <name type="scientific">Actinopolymorpha pittospori</name>
    <dbReference type="NCBI Taxonomy" id="648752"/>
    <lineage>
        <taxon>Bacteria</taxon>
        <taxon>Bacillati</taxon>
        <taxon>Actinomycetota</taxon>
        <taxon>Actinomycetes</taxon>
        <taxon>Propionibacteriales</taxon>
        <taxon>Actinopolymorphaceae</taxon>
        <taxon>Actinopolymorpha</taxon>
    </lineage>
</organism>
<name>A0A927MV76_9ACTN</name>
<dbReference type="GO" id="GO:0071949">
    <property type="term" value="F:FAD binding"/>
    <property type="evidence" value="ECO:0007669"/>
    <property type="project" value="InterPro"/>
</dbReference>
<feature type="compositionally biased region" description="Low complexity" evidence="4">
    <location>
        <begin position="356"/>
        <end position="366"/>
    </location>
</feature>
<dbReference type="SUPFAM" id="SSF51905">
    <property type="entry name" value="FAD/NAD(P)-binding domain"/>
    <property type="match status" value="1"/>
</dbReference>
<dbReference type="Gene3D" id="3.50.50.60">
    <property type="entry name" value="FAD/NAD(P)-binding domain"/>
    <property type="match status" value="1"/>
</dbReference>
<dbReference type="InterPro" id="IPR036188">
    <property type="entry name" value="FAD/NAD-bd_sf"/>
</dbReference>
<keyword evidence="3" id="KW-0274">FAD</keyword>
<dbReference type="Pfam" id="PF01494">
    <property type="entry name" value="FAD_binding_3"/>
    <property type="match status" value="1"/>
</dbReference>
<dbReference type="Gene3D" id="3.30.70.2450">
    <property type="match status" value="1"/>
</dbReference>
<dbReference type="PANTHER" id="PTHR43004:SF19">
    <property type="entry name" value="BINDING MONOOXYGENASE, PUTATIVE (JCVI)-RELATED"/>
    <property type="match status" value="1"/>
</dbReference>
<dbReference type="InterPro" id="IPR050641">
    <property type="entry name" value="RIFMO-like"/>
</dbReference>
<dbReference type="PRINTS" id="PR00420">
    <property type="entry name" value="RNGMNOXGNASE"/>
</dbReference>
<evidence type="ECO:0000256" key="3">
    <source>
        <dbReference type="ARBA" id="ARBA00022827"/>
    </source>
</evidence>
<keyword evidence="2" id="KW-0285">Flavoprotein</keyword>
<comment type="cofactor">
    <cofactor evidence="1">
        <name>FAD</name>
        <dbReference type="ChEBI" id="CHEBI:57692"/>
    </cofactor>
</comment>